<keyword evidence="6" id="KW-0326">Glycosidase</keyword>
<feature type="signal peptide" evidence="9">
    <location>
        <begin position="1"/>
        <end position="20"/>
    </location>
</feature>
<dbReference type="InterPro" id="IPR040720">
    <property type="entry name" value="GH81_C"/>
</dbReference>
<comment type="caution">
    <text evidence="11">The sequence shown here is derived from an EMBL/GenBank/DDBJ whole genome shotgun (WGS) entry which is preliminary data.</text>
</comment>
<comment type="similarity">
    <text evidence="2">Belongs to the glycosyl hydrolase 81 family.</text>
</comment>
<organism evidence="11 12">
    <name type="scientific">Krasilnikovia cinnamomea</name>
    <dbReference type="NCBI Taxonomy" id="349313"/>
    <lineage>
        <taxon>Bacteria</taxon>
        <taxon>Bacillati</taxon>
        <taxon>Actinomycetota</taxon>
        <taxon>Actinomycetes</taxon>
        <taxon>Micromonosporales</taxon>
        <taxon>Micromonosporaceae</taxon>
        <taxon>Krasilnikovia</taxon>
    </lineage>
</organism>
<evidence type="ECO:0000256" key="2">
    <source>
        <dbReference type="ARBA" id="ARBA00010730"/>
    </source>
</evidence>
<dbReference type="GO" id="GO:0071555">
    <property type="term" value="P:cell wall organization"/>
    <property type="evidence" value="ECO:0007669"/>
    <property type="project" value="UniProtKB-KW"/>
</dbReference>
<dbReference type="GO" id="GO:0000272">
    <property type="term" value="P:polysaccharide catabolic process"/>
    <property type="evidence" value="ECO:0007669"/>
    <property type="project" value="UniProtKB-KW"/>
</dbReference>
<evidence type="ECO:0000256" key="3">
    <source>
        <dbReference type="ARBA" id="ARBA00012780"/>
    </source>
</evidence>
<feature type="domain" description="Glycosyl hydrolase family 81 C-terminal" evidence="10">
    <location>
        <begin position="354"/>
        <end position="664"/>
    </location>
</feature>
<dbReference type="AlphaFoldDB" id="A0A4Q7ZCK0"/>
<dbReference type="PROSITE" id="PS52008">
    <property type="entry name" value="GH81"/>
    <property type="match status" value="1"/>
</dbReference>
<comment type="catalytic activity">
    <reaction evidence="1">
        <text>Hydrolysis of (1-&gt;3)-beta-D-glucosidic linkages in (1-&gt;3)-beta-D-glucans.</text>
        <dbReference type="EC" id="3.2.1.39"/>
    </reaction>
</comment>
<dbReference type="Pfam" id="PF17652">
    <property type="entry name" value="Glyco_hydro81C"/>
    <property type="match status" value="1"/>
</dbReference>
<keyword evidence="12" id="KW-1185">Reference proteome</keyword>
<keyword evidence="5" id="KW-0119">Carbohydrate metabolism</keyword>
<evidence type="ECO:0000256" key="8">
    <source>
        <dbReference type="ARBA" id="ARBA00023326"/>
    </source>
</evidence>
<evidence type="ECO:0000256" key="6">
    <source>
        <dbReference type="ARBA" id="ARBA00023295"/>
    </source>
</evidence>
<evidence type="ECO:0000256" key="4">
    <source>
        <dbReference type="ARBA" id="ARBA00022801"/>
    </source>
</evidence>
<dbReference type="PANTHER" id="PTHR31983:SF0">
    <property type="entry name" value="GLUCAN ENDO-1,3-BETA-D-GLUCOSIDASE 2"/>
    <property type="match status" value="1"/>
</dbReference>
<keyword evidence="8" id="KW-0624">Polysaccharide degradation</keyword>
<evidence type="ECO:0000256" key="5">
    <source>
        <dbReference type="ARBA" id="ARBA00023277"/>
    </source>
</evidence>
<evidence type="ECO:0000256" key="7">
    <source>
        <dbReference type="ARBA" id="ARBA00023316"/>
    </source>
</evidence>
<keyword evidence="9" id="KW-0732">Signal</keyword>
<protein>
    <recommendedName>
        <fullName evidence="3">glucan endo-1,3-beta-D-glucosidase</fullName>
        <ecNumber evidence="3">3.2.1.39</ecNumber>
    </recommendedName>
</protein>
<dbReference type="InterPro" id="IPR005200">
    <property type="entry name" value="Endo-beta-glucanase"/>
</dbReference>
<feature type="chain" id="PRO_5020229561" description="glucan endo-1,3-beta-D-glucosidase" evidence="9">
    <location>
        <begin position="21"/>
        <end position="720"/>
    </location>
</feature>
<proteinExistence type="inferred from homology"/>
<sequence length="720" mass="73361">MSRRLLTAILALGLLTACTADRGTARRGPSPGVAAVGPVTEAAADTRVAVPGGTGRGSVAATLPGAATPGKAPAQAGELHGRALPTNQWWSSALTGPGTQPMWAHPLAARVTGDGVQLSSAPVTASANAITTPFVPALGTDAAGATSVVGYGAFHVVLRVALAGGGTVELTVASGSPVAWLRFRGTTARLSAGGAVRDVGSSGGLARLDIAGQRWDVVGSGLTLSGGTLTAKDPQVAVARVPDGADAASWEKAVTAAAEPVVDTSAAMAYDAGSGTVTQTLTATRASGRGGLWALLPHQRAGLVTGPAPLAGTYPDARGTLSLVEADRVRVRVPLPGLLTGVPRVDVGTRERRAVLADLDRDLADKPGAGGSYFGLKELGRLASIAEVAQAIGATGQRQAALGRLAPQLVDWLTYSGPADARYLGYDRSWGGLIAVPAEFGSQDYNDHHFQYGYLVRAAAVLAAADPGFARDYGGVVDLLVQDFAGSRAVPKAGGGFPPFRSFNAYLGSSAASGFAPFADGNNQESSSEAVAAWEAVTRWGQVRGDAALTDFGATHYAMEAATARLYWLGENLERPAGYAHTPAGIVWDAKVDYATWFDPRPESVVGIQLLPLTFGSLYRASPTAAAARDQELRAAVGGPPRIWGDLFAADLAVADPEAARARLDAGVSREPGTSRGLVRYYVAALAELGAPQPGVVTPLGSLAFGSVAHPRQVSAGPGG</sequence>
<keyword evidence="7" id="KW-0961">Cell wall biogenesis/degradation</keyword>
<dbReference type="RefSeq" id="WP_242624615.1">
    <property type="nucleotide sequence ID" value="NZ_SHKY01000001.1"/>
</dbReference>
<dbReference type="PANTHER" id="PTHR31983">
    <property type="entry name" value="ENDO-1,3(4)-BETA-GLUCANASE 1"/>
    <property type="match status" value="1"/>
</dbReference>
<evidence type="ECO:0000313" key="11">
    <source>
        <dbReference type="EMBL" id="RZU48370.1"/>
    </source>
</evidence>
<keyword evidence="4" id="KW-0378">Hydrolase</keyword>
<dbReference type="EC" id="3.2.1.39" evidence="3"/>
<dbReference type="PROSITE" id="PS51257">
    <property type="entry name" value="PROKAR_LIPOPROTEIN"/>
    <property type="match status" value="1"/>
</dbReference>
<evidence type="ECO:0000259" key="10">
    <source>
        <dbReference type="Pfam" id="PF17652"/>
    </source>
</evidence>
<accession>A0A4Q7ZCK0</accession>
<evidence type="ECO:0000313" key="12">
    <source>
        <dbReference type="Proteomes" id="UP000292564"/>
    </source>
</evidence>
<reference evidence="11 12" key="1">
    <citation type="submission" date="2019-02" db="EMBL/GenBank/DDBJ databases">
        <title>Sequencing the genomes of 1000 actinobacteria strains.</title>
        <authorList>
            <person name="Klenk H.-P."/>
        </authorList>
    </citation>
    <scope>NUCLEOTIDE SEQUENCE [LARGE SCALE GENOMIC DNA]</scope>
    <source>
        <strain evidence="11 12">DSM 45162</strain>
    </source>
</reference>
<dbReference type="EMBL" id="SHKY01000001">
    <property type="protein sequence ID" value="RZU48370.1"/>
    <property type="molecule type" value="Genomic_DNA"/>
</dbReference>
<dbReference type="GO" id="GO:0052861">
    <property type="term" value="F:endo-1,3(4)-beta-glucanase activity"/>
    <property type="evidence" value="ECO:0007669"/>
    <property type="project" value="InterPro"/>
</dbReference>
<name>A0A4Q7ZCK0_9ACTN</name>
<dbReference type="GO" id="GO:0042973">
    <property type="term" value="F:glucan endo-1,3-beta-D-glucosidase activity"/>
    <property type="evidence" value="ECO:0007669"/>
    <property type="project" value="UniProtKB-EC"/>
</dbReference>
<gene>
    <name evidence="11" type="ORF">EV385_0084</name>
</gene>
<evidence type="ECO:0000256" key="9">
    <source>
        <dbReference type="SAM" id="SignalP"/>
    </source>
</evidence>
<dbReference type="Proteomes" id="UP000292564">
    <property type="component" value="Unassembled WGS sequence"/>
</dbReference>
<dbReference type="Gene3D" id="2.70.98.30">
    <property type="entry name" value="Golgi alpha-mannosidase II, domain 4"/>
    <property type="match status" value="1"/>
</dbReference>
<evidence type="ECO:0000256" key="1">
    <source>
        <dbReference type="ARBA" id="ARBA00000382"/>
    </source>
</evidence>